<dbReference type="Pfam" id="PF22633">
    <property type="entry name" value="F5_F8_type_C_2"/>
    <property type="match status" value="2"/>
</dbReference>
<reference evidence="9" key="2">
    <citation type="submission" date="2025-09" db="UniProtKB">
        <authorList>
            <consortium name="Ensembl"/>
        </authorList>
    </citation>
    <scope>IDENTIFICATION</scope>
</reference>
<reference evidence="9" key="1">
    <citation type="submission" date="2025-08" db="UniProtKB">
        <authorList>
            <consortium name="Ensembl"/>
        </authorList>
    </citation>
    <scope>IDENTIFICATION</scope>
</reference>
<dbReference type="InterPro" id="IPR008979">
    <property type="entry name" value="Galactose-bd-like_sf"/>
</dbReference>
<evidence type="ECO:0000256" key="4">
    <source>
        <dbReference type="ARBA" id="ARBA00022723"/>
    </source>
</evidence>
<protein>
    <submittedName>
        <fullName evidence="9">Si:ch211-215k15.4</fullName>
    </submittedName>
</protein>
<dbReference type="GO" id="GO:0001868">
    <property type="term" value="P:regulation of complement activation, lectin pathway"/>
    <property type="evidence" value="ECO:0007669"/>
    <property type="project" value="UniProtKB-ARBA"/>
</dbReference>
<keyword evidence="5" id="KW-0430">Lectin</keyword>
<dbReference type="Gene3D" id="2.60.120.260">
    <property type="entry name" value="Galactose-binding domain-like"/>
    <property type="match status" value="2"/>
</dbReference>
<name>A0A8C7I6B0_ONCKI</name>
<dbReference type="PANTHER" id="PTHR45713:SF11">
    <property type="entry name" value="FUCOLECTIN TACHYLECTIN-4 PENTRAXIN-1 DOMAIN-CONTAINING PROTEIN"/>
    <property type="match status" value="1"/>
</dbReference>
<keyword evidence="10" id="KW-1185">Reference proteome</keyword>
<organism evidence="9 10">
    <name type="scientific">Oncorhynchus kisutch</name>
    <name type="common">Coho salmon</name>
    <name type="synonym">Salmo kisutch</name>
    <dbReference type="NCBI Taxonomy" id="8019"/>
    <lineage>
        <taxon>Eukaryota</taxon>
        <taxon>Metazoa</taxon>
        <taxon>Chordata</taxon>
        <taxon>Craniata</taxon>
        <taxon>Vertebrata</taxon>
        <taxon>Euteleostomi</taxon>
        <taxon>Actinopterygii</taxon>
        <taxon>Neopterygii</taxon>
        <taxon>Teleostei</taxon>
        <taxon>Protacanthopterygii</taxon>
        <taxon>Salmoniformes</taxon>
        <taxon>Salmonidae</taxon>
        <taxon>Salmoninae</taxon>
        <taxon>Oncorhynchus</taxon>
    </lineage>
</organism>
<evidence type="ECO:0000256" key="5">
    <source>
        <dbReference type="ARBA" id="ARBA00022734"/>
    </source>
</evidence>
<dbReference type="AlphaFoldDB" id="A0A8C7I6B0"/>
<keyword evidence="6" id="KW-0106">Calcium</keyword>
<dbReference type="GO" id="GO:0046872">
    <property type="term" value="F:metal ion binding"/>
    <property type="evidence" value="ECO:0007669"/>
    <property type="project" value="UniProtKB-KW"/>
</dbReference>
<dbReference type="SMART" id="SM00607">
    <property type="entry name" value="FTP"/>
    <property type="match status" value="2"/>
</dbReference>
<evidence type="ECO:0000313" key="9">
    <source>
        <dbReference type="Ensembl" id="ENSOKIP00005067693.1"/>
    </source>
</evidence>
<dbReference type="GeneTree" id="ENSGT01060000248575"/>
<proteinExistence type="inferred from homology"/>
<evidence type="ECO:0000256" key="2">
    <source>
        <dbReference type="ARBA" id="ARBA00010147"/>
    </source>
</evidence>
<comment type="subunit">
    <text evidence="3">Homotrimer.</text>
</comment>
<dbReference type="GO" id="GO:0042806">
    <property type="term" value="F:fucose binding"/>
    <property type="evidence" value="ECO:0007669"/>
    <property type="project" value="UniProtKB-ARBA"/>
</dbReference>
<keyword evidence="4" id="KW-0479">Metal-binding</keyword>
<evidence type="ECO:0000259" key="8">
    <source>
        <dbReference type="SMART" id="SM00607"/>
    </source>
</evidence>
<comment type="similarity">
    <text evidence="2">Belongs to the fucolectin family.</text>
</comment>
<dbReference type="InterPro" id="IPR006585">
    <property type="entry name" value="FTP1"/>
</dbReference>
<dbReference type="PANTHER" id="PTHR45713">
    <property type="entry name" value="FTP DOMAIN-CONTAINING PROTEIN"/>
    <property type="match status" value="1"/>
</dbReference>
<dbReference type="GO" id="GO:0010185">
    <property type="term" value="P:regulation of cellular defense response"/>
    <property type="evidence" value="ECO:0007669"/>
    <property type="project" value="UniProtKB-ARBA"/>
</dbReference>
<comment type="function">
    <text evidence="1">Acts as a defensive agent. Recognizes blood group fucosylated oligosaccharides including A, B, H and Lewis B-type antigens. Does not recognize Lewis A antigen and has low affinity for monovalent haptens.</text>
</comment>
<evidence type="ECO:0000256" key="7">
    <source>
        <dbReference type="ARBA" id="ARBA00023157"/>
    </source>
</evidence>
<keyword evidence="7" id="KW-1015">Disulfide bond</keyword>
<feature type="domain" description="Fucolectin tachylectin-4 pentraxin-1" evidence="8">
    <location>
        <begin position="26"/>
        <end position="165"/>
    </location>
</feature>
<dbReference type="Proteomes" id="UP000694557">
    <property type="component" value="Unassembled WGS sequence"/>
</dbReference>
<evidence type="ECO:0000313" key="10">
    <source>
        <dbReference type="Proteomes" id="UP000694557"/>
    </source>
</evidence>
<evidence type="ECO:0000256" key="6">
    <source>
        <dbReference type="ARBA" id="ARBA00022837"/>
    </source>
</evidence>
<feature type="domain" description="Fucolectin tachylectin-4 pentraxin-1" evidence="8">
    <location>
        <begin position="167"/>
        <end position="311"/>
    </location>
</feature>
<dbReference type="InterPro" id="IPR051941">
    <property type="entry name" value="BG_Antigen-Binding_Lectin"/>
</dbReference>
<dbReference type="Ensembl" id="ENSOKIT00005071998.1">
    <property type="protein sequence ID" value="ENSOKIP00005067693.1"/>
    <property type="gene ID" value="ENSOKIG00005028913.1"/>
</dbReference>
<evidence type="ECO:0000256" key="1">
    <source>
        <dbReference type="ARBA" id="ARBA00002219"/>
    </source>
</evidence>
<sequence>AQAQEIWLGIIELCEVEVYGYLNPTGKNKKATKSSMWEFYYAQNTINGNLDSDLAHGSCHDLKPLTNPWWRVDLLDTYIVTSITITNRGDCCHTNINGAEILIGKSLQDNGIHNTLAGVITSIPAGRSLTLSWNKGIEGRYVAVVLPKTNTLVLCEVGVYGYLAPTGKNVALRGKATQLSLHGFGFAYNAIDRNRDNAMEHGSCTHTSGDLNPWWRLDLLNTYKVFSISNRKNLSYCSRLNGAEIRIGLFSVDNLSVCLCRCGVISSIPGGFSSTFQCNGMEGRHINVVIPGRSEHLTLCEVEGNILYVYEKSMFKFIDRQVFYFTL</sequence>
<dbReference type="SUPFAM" id="SSF49785">
    <property type="entry name" value="Galactose-binding domain-like"/>
    <property type="match status" value="2"/>
</dbReference>
<evidence type="ECO:0000256" key="3">
    <source>
        <dbReference type="ARBA" id="ARBA00011233"/>
    </source>
</evidence>
<accession>A0A8C7I6B0</accession>